<keyword evidence="2" id="KW-1185">Reference proteome</keyword>
<dbReference type="Proteomes" id="UP001311915">
    <property type="component" value="Unassembled WGS sequence"/>
</dbReference>
<gene>
    <name evidence="1" type="ORF">R3W88_017404</name>
</gene>
<dbReference type="EMBL" id="JAWPEI010000008">
    <property type="protein sequence ID" value="KAK4719066.1"/>
    <property type="molecule type" value="Genomic_DNA"/>
</dbReference>
<dbReference type="AlphaFoldDB" id="A0AAV9L050"/>
<evidence type="ECO:0000313" key="2">
    <source>
        <dbReference type="Proteomes" id="UP001311915"/>
    </source>
</evidence>
<protein>
    <submittedName>
        <fullName evidence="1">Uncharacterized protein</fullName>
    </submittedName>
</protein>
<sequence length="96" mass="11227">MSRIPLSSQRRRTNFRRSLPTQYNRPHSWQALSFSVEVEGRLVEILVENPTFLAQVVSEGMRLAIETYNNHSWLSIVLQPPLSFPFPQISFYHHST</sequence>
<comment type="caution">
    <text evidence="1">The sequence shown here is derived from an EMBL/GenBank/DDBJ whole genome shotgun (WGS) entry which is preliminary data.</text>
</comment>
<organism evidence="1 2">
    <name type="scientific">Solanum pinnatisectum</name>
    <name type="common">tansyleaf nightshade</name>
    <dbReference type="NCBI Taxonomy" id="50273"/>
    <lineage>
        <taxon>Eukaryota</taxon>
        <taxon>Viridiplantae</taxon>
        <taxon>Streptophyta</taxon>
        <taxon>Embryophyta</taxon>
        <taxon>Tracheophyta</taxon>
        <taxon>Spermatophyta</taxon>
        <taxon>Magnoliopsida</taxon>
        <taxon>eudicotyledons</taxon>
        <taxon>Gunneridae</taxon>
        <taxon>Pentapetalae</taxon>
        <taxon>asterids</taxon>
        <taxon>lamiids</taxon>
        <taxon>Solanales</taxon>
        <taxon>Solanaceae</taxon>
        <taxon>Solanoideae</taxon>
        <taxon>Solaneae</taxon>
        <taxon>Solanum</taxon>
    </lineage>
</organism>
<proteinExistence type="predicted"/>
<accession>A0AAV9L050</accession>
<evidence type="ECO:0000313" key="1">
    <source>
        <dbReference type="EMBL" id="KAK4719066.1"/>
    </source>
</evidence>
<reference evidence="1 2" key="1">
    <citation type="submission" date="2023-10" db="EMBL/GenBank/DDBJ databases">
        <title>Genome-Wide Identification Analysis in wild type Solanum Pinnatisectum Reveals Some Genes Defensing Phytophthora Infestans.</title>
        <authorList>
            <person name="Sun C."/>
        </authorList>
    </citation>
    <scope>NUCLEOTIDE SEQUENCE [LARGE SCALE GENOMIC DNA]</scope>
    <source>
        <strain evidence="1">LQN</strain>
        <tissue evidence="1">Leaf</tissue>
    </source>
</reference>
<name>A0AAV9L050_9SOLN</name>